<dbReference type="Proteomes" id="UP000823775">
    <property type="component" value="Unassembled WGS sequence"/>
</dbReference>
<dbReference type="PANTHER" id="PTHR47996">
    <property type="entry name" value="TRANSCRIPTION FACTOR DUO1"/>
    <property type="match status" value="1"/>
</dbReference>
<evidence type="ECO:0000313" key="2">
    <source>
        <dbReference type="Proteomes" id="UP000823775"/>
    </source>
</evidence>
<comment type="caution">
    <text evidence="1">The sequence shown here is derived from an EMBL/GenBank/DDBJ whole genome shotgun (WGS) entry which is preliminary data.</text>
</comment>
<evidence type="ECO:0000313" key="1">
    <source>
        <dbReference type="EMBL" id="MCD9644180.1"/>
    </source>
</evidence>
<reference evidence="1 2" key="1">
    <citation type="journal article" date="2021" name="BMC Genomics">
        <title>Datura genome reveals duplications of psychoactive alkaloid biosynthetic genes and high mutation rate following tissue culture.</title>
        <authorList>
            <person name="Rajewski A."/>
            <person name="Carter-House D."/>
            <person name="Stajich J."/>
            <person name="Litt A."/>
        </authorList>
    </citation>
    <scope>NUCLEOTIDE SEQUENCE [LARGE SCALE GENOMIC DNA]</scope>
    <source>
        <strain evidence="1">AR-01</strain>
    </source>
</reference>
<keyword evidence="2" id="KW-1185">Reference proteome</keyword>
<organism evidence="1 2">
    <name type="scientific">Datura stramonium</name>
    <name type="common">Jimsonweed</name>
    <name type="synonym">Common thornapple</name>
    <dbReference type="NCBI Taxonomy" id="4076"/>
    <lineage>
        <taxon>Eukaryota</taxon>
        <taxon>Viridiplantae</taxon>
        <taxon>Streptophyta</taxon>
        <taxon>Embryophyta</taxon>
        <taxon>Tracheophyta</taxon>
        <taxon>Spermatophyta</taxon>
        <taxon>Magnoliopsida</taxon>
        <taxon>eudicotyledons</taxon>
        <taxon>Gunneridae</taxon>
        <taxon>Pentapetalae</taxon>
        <taxon>asterids</taxon>
        <taxon>lamiids</taxon>
        <taxon>Solanales</taxon>
        <taxon>Solanaceae</taxon>
        <taxon>Solanoideae</taxon>
        <taxon>Datureae</taxon>
        <taxon>Datura</taxon>
    </lineage>
</organism>
<sequence>MNNFDTNSTVPLPELVSSTSLSFEPDMLPLEFTPNEKRTSIWSQIPLPFPQIPLETNFGHPLEHQELPMKLEDTDFLDYFGQLSASDIGNVHVPLESSCSGQQGSSEISVKREMEYPLTPDSFIDDFPMDMFDYIDPLPSPSEW</sequence>
<dbReference type="EMBL" id="JACEIK010004096">
    <property type="protein sequence ID" value="MCD9644180.1"/>
    <property type="molecule type" value="Genomic_DNA"/>
</dbReference>
<proteinExistence type="predicted"/>
<protein>
    <submittedName>
        <fullName evidence="1">Uncharacterized protein</fullName>
    </submittedName>
</protein>
<name>A0ABS8VAE8_DATST</name>
<dbReference type="PANTHER" id="PTHR47996:SF4">
    <property type="entry name" value="TRANSCRIPTION FACTOR GAMYB-LIKE"/>
    <property type="match status" value="1"/>
</dbReference>
<dbReference type="InterPro" id="IPR053106">
    <property type="entry name" value="Plant_Male-Germline_Reg_TFs"/>
</dbReference>
<accession>A0ABS8VAE8</accession>
<gene>
    <name evidence="1" type="ORF">HAX54_032197</name>
</gene>